<protein>
    <submittedName>
        <fullName evidence="2">Nucleoside-diphosphate-sugar epimerase</fullName>
    </submittedName>
</protein>
<name>A0A1I2JCB7_9ACTN</name>
<dbReference type="InterPro" id="IPR051783">
    <property type="entry name" value="NAD(P)-dependent_oxidoreduct"/>
</dbReference>
<dbReference type="STRING" id="380248.SAMN05216251_11798"/>
<dbReference type="InterPro" id="IPR036291">
    <property type="entry name" value="NAD(P)-bd_dom_sf"/>
</dbReference>
<gene>
    <name evidence="2" type="ORF">SAMN05216251_11798</name>
</gene>
<organism evidence="2 3">
    <name type="scientific">Actinacidiphila alni</name>
    <dbReference type="NCBI Taxonomy" id="380248"/>
    <lineage>
        <taxon>Bacteria</taxon>
        <taxon>Bacillati</taxon>
        <taxon>Actinomycetota</taxon>
        <taxon>Actinomycetes</taxon>
        <taxon>Kitasatosporales</taxon>
        <taxon>Streptomycetaceae</taxon>
        <taxon>Actinacidiphila</taxon>
    </lineage>
</organism>
<dbReference type="PANTHER" id="PTHR48079">
    <property type="entry name" value="PROTEIN YEEZ"/>
    <property type="match status" value="1"/>
</dbReference>
<dbReference type="AlphaFoldDB" id="A0A1I2JCB7"/>
<dbReference type="PANTHER" id="PTHR48079:SF6">
    <property type="entry name" value="NAD(P)-BINDING DOMAIN-CONTAINING PROTEIN-RELATED"/>
    <property type="match status" value="1"/>
</dbReference>
<dbReference type="GO" id="GO:0004029">
    <property type="term" value="F:aldehyde dehydrogenase (NAD+) activity"/>
    <property type="evidence" value="ECO:0007669"/>
    <property type="project" value="TreeGrafter"/>
</dbReference>
<evidence type="ECO:0000313" key="2">
    <source>
        <dbReference type="EMBL" id="SFF52174.1"/>
    </source>
</evidence>
<dbReference type="InterPro" id="IPR001509">
    <property type="entry name" value="Epimerase_deHydtase"/>
</dbReference>
<evidence type="ECO:0000313" key="3">
    <source>
        <dbReference type="Proteomes" id="UP000199323"/>
    </source>
</evidence>
<dbReference type="Pfam" id="PF01370">
    <property type="entry name" value="Epimerase"/>
    <property type="match status" value="1"/>
</dbReference>
<dbReference type="EMBL" id="FONG01000017">
    <property type="protein sequence ID" value="SFF52174.1"/>
    <property type="molecule type" value="Genomic_DNA"/>
</dbReference>
<dbReference type="OrthoDB" id="9787292at2"/>
<accession>A0A1I2JCB7</accession>
<dbReference type="Gene3D" id="3.40.50.720">
    <property type="entry name" value="NAD(P)-binding Rossmann-like Domain"/>
    <property type="match status" value="1"/>
</dbReference>
<proteinExistence type="predicted"/>
<dbReference type="SUPFAM" id="SSF51735">
    <property type="entry name" value="NAD(P)-binding Rossmann-fold domains"/>
    <property type="match status" value="1"/>
</dbReference>
<feature type="domain" description="NAD-dependent epimerase/dehydratase" evidence="1">
    <location>
        <begin position="3"/>
        <end position="225"/>
    </location>
</feature>
<keyword evidence="3" id="KW-1185">Reference proteome</keyword>
<evidence type="ECO:0000259" key="1">
    <source>
        <dbReference type="Pfam" id="PF01370"/>
    </source>
</evidence>
<dbReference type="Proteomes" id="UP000199323">
    <property type="component" value="Unassembled WGS sequence"/>
</dbReference>
<reference evidence="3" key="1">
    <citation type="submission" date="2016-10" db="EMBL/GenBank/DDBJ databases">
        <authorList>
            <person name="Varghese N."/>
            <person name="Submissions S."/>
        </authorList>
    </citation>
    <scope>NUCLEOTIDE SEQUENCE [LARGE SCALE GENOMIC DNA]</scope>
    <source>
        <strain evidence="3">CGMCC 4.3510</strain>
    </source>
</reference>
<sequence>MRIVVAGATGVVGRQIVPMLSAAGHEVVALSRRPGPGTGSIRTVAVDALDREALGDAVREARPDAVVHLLTAIPGDINPRRMERDFALTNRLRTEATRTLAEAARDAGGARLIAQGLAYAYEPSYGQGALAAESDPFWEHPPKEWATSLAALEELERLTAAADGLVLRFGHLYGPGTAYAADGATARQILAGKMPVVGDGGATFSFVHTFDAASAVLAALARPEVTGALNVVDEDPATVGDWLPATAALLGAPAPKHVPTALARLAAGAWGVAFMTRLRGATNARARKVLGWTPAHPSWRTGLVTG</sequence>
<dbReference type="RefSeq" id="WP_093716003.1">
    <property type="nucleotide sequence ID" value="NZ_FONG01000017.1"/>
</dbReference>
<dbReference type="GO" id="GO:0005737">
    <property type="term" value="C:cytoplasm"/>
    <property type="evidence" value="ECO:0007669"/>
    <property type="project" value="TreeGrafter"/>
</dbReference>